<dbReference type="EMBL" id="UAWO01000002">
    <property type="protein sequence ID" value="SQC06325.1"/>
    <property type="molecule type" value="Genomic_DNA"/>
</dbReference>
<protein>
    <submittedName>
        <fullName evidence="2">Uncharacterized protein</fullName>
    </submittedName>
</protein>
<keyword evidence="1" id="KW-0812">Transmembrane</keyword>
<dbReference type="AlphaFoldDB" id="A0A2X3CDA8"/>
<accession>A0A2X3CDA8</accession>
<feature type="transmembrane region" description="Helical" evidence="1">
    <location>
        <begin position="6"/>
        <end position="24"/>
    </location>
</feature>
<proteinExistence type="predicted"/>
<evidence type="ECO:0000256" key="1">
    <source>
        <dbReference type="SAM" id="Phobius"/>
    </source>
</evidence>
<keyword evidence="1" id="KW-1133">Transmembrane helix</keyword>
<evidence type="ECO:0000313" key="3">
    <source>
        <dbReference type="Proteomes" id="UP000250234"/>
    </source>
</evidence>
<gene>
    <name evidence="2" type="ORF">NCTC8081_00423</name>
</gene>
<dbReference type="Proteomes" id="UP000250234">
    <property type="component" value="Unassembled WGS sequence"/>
</dbReference>
<name>A0A2X3CDA8_CLOPF</name>
<evidence type="ECO:0000313" key="2">
    <source>
        <dbReference type="EMBL" id="SQC06325.1"/>
    </source>
</evidence>
<dbReference type="RefSeq" id="WP_111945208.1">
    <property type="nucleotide sequence ID" value="NZ_CATNXJ010000025.1"/>
</dbReference>
<sequence>MNKKVIIGGIGALCLAVGIGAVIIKTKEKKEVEKKPYLQEEYVQNEISKLDEGMSDKERQKYIDLKIKGADIWQDKYDQSKEAYFDLSEKEVIVTRDMGVEFINDVRPYTNKGGYKDKLEDMKKLTTEGLGNMLYEKLSGLQPALSEGFRKLEVKEVKPVQYERQEDGTLLWSFDTVEDIIDLNDKVVNTQQAEIKLLFAKVDGEWKIADYIPRKY</sequence>
<organism evidence="2 3">
    <name type="scientific">Clostridium perfringens</name>
    <dbReference type="NCBI Taxonomy" id="1502"/>
    <lineage>
        <taxon>Bacteria</taxon>
        <taxon>Bacillati</taxon>
        <taxon>Bacillota</taxon>
        <taxon>Clostridia</taxon>
        <taxon>Eubacteriales</taxon>
        <taxon>Clostridiaceae</taxon>
        <taxon>Clostridium</taxon>
    </lineage>
</organism>
<reference evidence="2 3" key="1">
    <citation type="submission" date="2018-06" db="EMBL/GenBank/DDBJ databases">
        <authorList>
            <consortium name="Pathogen Informatics"/>
            <person name="Doyle S."/>
        </authorList>
    </citation>
    <scope>NUCLEOTIDE SEQUENCE [LARGE SCALE GENOMIC DNA]</scope>
    <source>
        <strain evidence="2 3">NCTC8081</strain>
    </source>
</reference>
<keyword evidence="1" id="KW-0472">Membrane</keyword>